<protein>
    <submittedName>
        <fullName evidence="3">F-box/LRR-repeat protein</fullName>
    </submittedName>
</protein>
<evidence type="ECO:0000259" key="2">
    <source>
        <dbReference type="PROSITE" id="PS50181"/>
    </source>
</evidence>
<dbReference type="Proteomes" id="UP000030645">
    <property type="component" value="Unassembled WGS sequence"/>
</dbReference>
<sequence>MNKKVSRSTSWSDLPHDILVRIFMSLNLLDLVTGAFRTCRTWRAACSDPSLWKKLDLNSVQLNMLSIARRPFSMADNRSCRMLLLVLCGALNLSRGNLTCLMLINFYVDVDGRELIYAAQR</sequence>
<feature type="domain" description="F-box" evidence="2">
    <location>
        <begin position="8"/>
        <end position="55"/>
    </location>
</feature>
<evidence type="ECO:0000313" key="4">
    <source>
        <dbReference type="Proteomes" id="UP000030645"/>
    </source>
</evidence>
<dbReference type="Gene3D" id="1.20.1280.50">
    <property type="match status" value="1"/>
</dbReference>
<dbReference type="KEGG" id="mnt:21407064"/>
<gene>
    <name evidence="3" type="ORF">L484_024319</name>
</gene>
<dbReference type="eggNOG" id="KOG1947">
    <property type="taxonomic scope" value="Eukaryota"/>
</dbReference>
<reference evidence="4" key="1">
    <citation type="submission" date="2013-01" db="EMBL/GenBank/DDBJ databases">
        <title>Draft Genome Sequence of a Mulberry Tree, Morus notabilis C.K. Schneid.</title>
        <authorList>
            <person name="He N."/>
            <person name="Zhao S."/>
        </authorList>
    </citation>
    <scope>NUCLEOTIDE SEQUENCE</scope>
</reference>
<dbReference type="Pfam" id="PF12937">
    <property type="entry name" value="F-box-like"/>
    <property type="match status" value="1"/>
</dbReference>
<keyword evidence="4" id="KW-1185">Reference proteome</keyword>
<keyword evidence="1" id="KW-1133">Transmembrane helix</keyword>
<dbReference type="STRING" id="981085.W9R3D3"/>
<dbReference type="PROSITE" id="PS50181">
    <property type="entry name" value="FBOX"/>
    <property type="match status" value="1"/>
</dbReference>
<dbReference type="InterPro" id="IPR001810">
    <property type="entry name" value="F-box_dom"/>
</dbReference>
<dbReference type="SUPFAM" id="SSF81383">
    <property type="entry name" value="F-box domain"/>
    <property type="match status" value="1"/>
</dbReference>
<dbReference type="OrthoDB" id="957465at2759"/>
<keyword evidence="1" id="KW-0812">Transmembrane</keyword>
<feature type="transmembrane region" description="Helical" evidence="1">
    <location>
        <begin position="83"/>
        <end position="108"/>
    </location>
</feature>
<dbReference type="PANTHER" id="PTHR38926:SF13">
    <property type="entry name" value="F-BOX DOMAIN CONTAINING PROTEIN, EXPRESSED"/>
    <property type="match status" value="1"/>
</dbReference>
<proteinExistence type="predicted"/>
<evidence type="ECO:0000313" key="3">
    <source>
        <dbReference type="EMBL" id="EXB37391.1"/>
    </source>
</evidence>
<dbReference type="InterPro" id="IPR036047">
    <property type="entry name" value="F-box-like_dom_sf"/>
</dbReference>
<dbReference type="PANTHER" id="PTHR38926">
    <property type="entry name" value="F-BOX DOMAIN CONTAINING PROTEIN, EXPRESSED"/>
    <property type="match status" value="1"/>
</dbReference>
<accession>W9R3D3</accession>
<evidence type="ECO:0000256" key="1">
    <source>
        <dbReference type="SAM" id="Phobius"/>
    </source>
</evidence>
<dbReference type="EMBL" id="KE343612">
    <property type="protein sequence ID" value="EXB37391.1"/>
    <property type="molecule type" value="Genomic_DNA"/>
</dbReference>
<dbReference type="AlphaFoldDB" id="W9R3D3"/>
<keyword evidence="1" id="KW-0472">Membrane</keyword>
<organism evidence="3 4">
    <name type="scientific">Morus notabilis</name>
    <dbReference type="NCBI Taxonomy" id="981085"/>
    <lineage>
        <taxon>Eukaryota</taxon>
        <taxon>Viridiplantae</taxon>
        <taxon>Streptophyta</taxon>
        <taxon>Embryophyta</taxon>
        <taxon>Tracheophyta</taxon>
        <taxon>Spermatophyta</taxon>
        <taxon>Magnoliopsida</taxon>
        <taxon>eudicotyledons</taxon>
        <taxon>Gunneridae</taxon>
        <taxon>Pentapetalae</taxon>
        <taxon>rosids</taxon>
        <taxon>fabids</taxon>
        <taxon>Rosales</taxon>
        <taxon>Moraceae</taxon>
        <taxon>Moreae</taxon>
        <taxon>Morus</taxon>
    </lineage>
</organism>
<name>W9R3D3_9ROSA</name>